<dbReference type="GO" id="GO:0008237">
    <property type="term" value="F:metallopeptidase activity"/>
    <property type="evidence" value="ECO:0007669"/>
    <property type="project" value="UniProtKB-KW"/>
</dbReference>
<dbReference type="Proteomes" id="UP000605670">
    <property type="component" value="Unassembled WGS sequence"/>
</dbReference>
<dbReference type="GO" id="GO:0005737">
    <property type="term" value="C:cytoplasm"/>
    <property type="evidence" value="ECO:0007669"/>
    <property type="project" value="UniProtKB-ARBA"/>
</dbReference>
<dbReference type="PRINTS" id="PR00932">
    <property type="entry name" value="AMINO1PTASE"/>
</dbReference>
<comment type="caution">
    <text evidence="11">The sequence shown here is derived from an EMBL/GenBank/DDBJ whole genome shotgun (WGS) entry which is preliminary data.</text>
</comment>
<keyword evidence="12" id="KW-1185">Reference proteome</keyword>
<dbReference type="Gene3D" id="3.40.630.10">
    <property type="entry name" value="Zn peptidases"/>
    <property type="match status" value="1"/>
</dbReference>
<evidence type="ECO:0000256" key="7">
    <source>
        <dbReference type="ARBA" id="ARBA00022833"/>
    </source>
</evidence>
<evidence type="ECO:0000256" key="2">
    <source>
        <dbReference type="ARBA" id="ARBA00008290"/>
    </source>
</evidence>
<evidence type="ECO:0000256" key="9">
    <source>
        <dbReference type="RuleBase" id="RU004386"/>
    </source>
</evidence>
<dbReference type="NCBIfam" id="NF002759">
    <property type="entry name" value="PRK02813.1"/>
    <property type="match status" value="1"/>
</dbReference>
<dbReference type="EC" id="3.4.11.-" evidence="10"/>
<evidence type="ECO:0000256" key="4">
    <source>
        <dbReference type="ARBA" id="ARBA00022670"/>
    </source>
</evidence>
<protein>
    <recommendedName>
        <fullName evidence="10">M18 family aminopeptidase</fullName>
        <ecNumber evidence="10">3.4.11.-</ecNumber>
    </recommendedName>
</protein>
<accession>A0A917BMW6</accession>
<evidence type="ECO:0000256" key="5">
    <source>
        <dbReference type="ARBA" id="ARBA00022723"/>
    </source>
</evidence>
<keyword evidence="7 9" id="KW-0862">Zinc</keyword>
<proteinExistence type="inferred from homology"/>
<reference evidence="11" key="1">
    <citation type="journal article" date="2014" name="Int. J. Syst. Evol. Microbiol.">
        <title>Complete genome sequence of Corynebacterium casei LMG S-19264T (=DSM 44701T), isolated from a smear-ripened cheese.</title>
        <authorList>
            <consortium name="US DOE Joint Genome Institute (JGI-PGF)"/>
            <person name="Walter F."/>
            <person name="Albersmeier A."/>
            <person name="Kalinowski J."/>
            <person name="Ruckert C."/>
        </authorList>
    </citation>
    <scope>NUCLEOTIDE SEQUENCE</scope>
    <source>
        <strain evidence="11">CGMCC 1.12160</strain>
    </source>
</reference>
<sequence length="443" mass="46856">MTDLATHVTEVAAGLCSYLDASPSPFHAVDSAAALLREAGFTEVAETDPTPTAPGHYVVRRGGSLLAWSTAAAGDARAPHTPYRVVGAHTDSPNLRIKPRPDWARAGWQMLGVEVYGGALTNSWLDRDLGLSGRVAVRDADAPGGVAQRLWRVDEPVLRVSQLAIHLDRSVRAEGLQLNDQAHLAPHWGLGLETGARRTFRGWLAEQVGVAAGDVLGYDAMTHDLTPARRIGPDGDLIASARLDNLATSYAAVRALLHAVEQPTAQPWVPVVVLFDHEEVGSMSERGAQSTFLPAWLERIVLATGGTREDYLRALAGTVIASGDMAHATHPNYAERHEPEHPILMNGGPVLKVNTNLRYATDSLGAAAFALACEQAGVPMQTFVTRSDLPCGSTVGPMTSALTGATTVDFGAPVLSMHSTREICGTLDQAAYAAALAAFLAPA</sequence>
<gene>
    <name evidence="11" type="primary">apeB</name>
    <name evidence="11" type="ORF">GCM10011366_13240</name>
</gene>
<dbReference type="CDD" id="cd05658">
    <property type="entry name" value="M18_DAP"/>
    <property type="match status" value="1"/>
</dbReference>
<evidence type="ECO:0000313" key="12">
    <source>
        <dbReference type="Proteomes" id="UP000605670"/>
    </source>
</evidence>
<comment type="similarity">
    <text evidence="2 9">Belongs to the peptidase M18 family.</text>
</comment>
<dbReference type="SUPFAM" id="SSF101821">
    <property type="entry name" value="Aminopeptidase/glucanase lid domain"/>
    <property type="match status" value="1"/>
</dbReference>
<keyword evidence="5 9" id="KW-0479">Metal-binding</keyword>
<dbReference type="RefSeq" id="WP_188428917.1">
    <property type="nucleotide sequence ID" value="NZ_BAABKH010000005.1"/>
</dbReference>
<dbReference type="Pfam" id="PF02127">
    <property type="entry name" value="Peptidase_M18"/>
    <property type="match status" value="1"/>
</dbReference>
<keyword evidence="6 9" id="KW-0378">Hydrolase</keyword>
<keyword evidence="4 9" id="KW-0645">Protease</keyword>
<dbReference type="GO" id="GO:0006508">
    <property type="term" value="P:proteolysis"/>
    <property type="evidence" value="ECO:0007669"/>
    <property type="project" value="UniProtKB-KW"/>
</dbReference>
<dbReference type="Gene3D" id="2.30.250.10">
    <property type="entry name" value="Aminopeptidase i, Domain 2"/>
    <property type="match status" value="1"/>
</dbReference>
<dbReference type="InterPro" id="IPR001948">
    <property type="entry name" value="Peptidase_M18"/>
</dbReference>
<dbReference type="PANTHER" id="PTHR28570">
    <property type="entry name" value="ASPARTYL AMINOPEPTIDASE"/>
    <property type="match status" value="1"/>
</dbReference>
<evidence type="ECO:0000256" key="6">
    <source>
        <dbReference type="ARBA" id="ARBA00022801"/>
    </source>
</evidence>
<dbReference type="SUPFAM" id="SSF53187">
    <property type="entry name" value="Zn-dependent exopeptidases"/>
    <property type="match status" value="1"/>
</dbReference>
<evidence type="ECO:0000256" key="10">
    <source>
        <dbReference type="RuleBase" id="RU004387"/>
    </source>
</evidence>
<dbReference type="AlphaFoldDB" id="A0A917BMW6"/>
<dbReference type="PANTHER" id="PTHR28570:SF3">
    <property type="entry name" value="ASPARTYL AMINOPEPTIDASE"/>
    <property type="match status" value="1"/>
</dbReference>
<dbReference type="InterPro" id="IPR023358">
    <property type="entry name" value="Peptidase_M18_dom2"/>
</dbReference>
<evidence type="ECO:0000256" key="8">
    <source>
        <dbReference type="ARBA" id="ARBA00023049"/>
    </source>
</evidence>
<keyword evidence="8 9" id="KW-0482">Metalloprotease</keyword>
<comment type="cofactor">
    <cofactor evidence="1 10">
        <name>Zn(2+)</name>
        <dbReference type="ChEBI" id="CHEBI:29105"/>
    </cofactor>
</comment>
<organism evidence="11 12">
    <name type="scientific">Ornithinimicrobium tianjinense</name>
    <dbReference type="NCBI Taxonomy" id="1195761"/>
    <lineage>
        <taxon>Bacteria</taxon>
        <taxon>Bacillati</taxon>
        <taxon>Actinomycetota</taxon>
        <taxon>Actinomycetes</taxon>
        <taxon>Micrococcales</taxon>
        <taxon>Ornithinimicrobiaceae</taxon>
        <taxon>Ornithinimicrobium</taxon>
    </lineage>
</organism>
<dbReference type="GO" id="GO:0008270">
    <property type="term" value="F:zinc ion binding"/>
    <property type="evidence" value="ECO:0007669"/>
    <property type="project" value="InterPro"/>
</dbReference>
<dbReference type="GO" id="GO:0004177">
    <property type="term" value="F:aminopeptidase activity"/>
    <property type="evidence" value="ECO:0007669"/>
    <property type="project" value="UniProtKB-KW"/>
</dbReference>
<name>A0A917BMW6_9MICO</name>
<evidence type="ECO:0000256" key="1">
    <source>
        <dbReference type="ARBA" id="ARBA00001947"/>
    </source>
</evidence>
<evidence type="ECO:0000256" key="3">
    <source>
        <dbReference type="ARBA" id="ARBA00022438"/>
    </source>
</evidence>
<keyword evidence="3 9" id="KW-0031">Aminopeptidase</keyword>
<dbReference type="EMBL" id="BMEM01000001">
    <property type="protein sequence ID" value="GGF46844.1"/>
    <property type="molecule type" value="Genomic_DNA"/>
</dbReference>
<reference evidence="11" key="2">
    <citation type="submission" date="2020-09" db="EMBL/GenBank/DDBJ databases">
        <authorList>
            <person name="Sun Q."/>
            <person name="Zhou Y."/>
        </authorList>
    </citation>
    <scope>NUCLEOTIDE SEQUENCE</scope>
    <source>
        <strain evidence="11">CGMCC 1.12160</strain>
    </source>
</reference>
<evidence type="ECO:0000313" key="11">
    <source>
        <dbReference type="EMBL" id="GGF46844.1"/>
    </source>
</evidence>